<sequence>MTVFWTTGELRARGKSSRQIRRAVGERVIREVRRGHFAAVDADVDVIRAVRVGGVATASTGTRAMGIWTPPDPPAGWSPGRGGERRNVLRIALPRTASRLRDADDASAPFVPRPDVMLHWTAAADLAGSGRTRIAPILVLLEHTFRSQPPELALAVLESALHLRFLRPNDLAALAARLPAHLAPVVAAADGRSESGVETIVRFRLLRRGLRVEILVGLRGIGSVDLLVEGVLIIECDGREFHDDAEAFERDRTRDLTAARRRYRTLRVTWFQALFRWSAVEDAVFAALGR</sequence>
<dbReference type="Gene3D" id="3.40.960.10">
    <property type="entry name" value="VSR Endonuclease"/>
    <property type="match status" value="1"/>
</dbReference>
<keyword evidence="2" id="KW-1185">Reference proteome</keyword>
<comment type="caution">
    <text evidence="1">The sequence shown here is derived from an EMBL/GenBank/DDBJ whole genome shotgun (WGS) entry which is preliminary data.</text>
</comment>
<evidence type="ECO:0000313" key="2">
    <source>
        <dbReference type="Proteomes" id="UP000295344"/>
    </source>
</evidence>
<name>A0A4R7FL06_9MICO</name>
<proteinExistence type="predicted"/>
<gene>
    <name evidence="1" type="ORF">CLV52_2020</name>
</gene>
<reference evidence="1 2" key="1">
    <citation type="submission" date="2019-03" db="EMBL/GenBank/DDBJ databases">
        <title>Genomic Encyclopedia of Archaeal and Bacterial Type Strains, Phase II (KMG-II): from individual species to whole genera.</title>
        <authorList>
            <person name="Goeker M."/>
        </authorList>
    </citation>
    <scope>NUCLEOTIDE SEQUENCE [LARGE SCALE GENOMIC DNA]</scope>
    <source>
        <strain evidence="1 2">DSM 24782</strain>
    </source>
</reference>
<evidence type="ECO:0008006" key="3">
    <source>
        <dbReference type="Google" id="ProtNLM"/>
    </source>
</evidence>
<dbReference type="InterPro" id="IPR011335">
    <property type="entry name" value="Restrct_endonuc-II-like"/>
</dbReference>
<dbReference type="SUPFAM" id="SSF52980">
    <property type="entry name" value="Restriction endonuclease-like"/>
    <property type="match status" value="1"/>
</dbReference>
<dbReference type="RefSeq" id="WP_133766193.1">
    <property type="nucleotide sequence ID" value="NZ_BAAARP010000002.1"/>
</dbReference>
<dbReference type="EMBL" id="SOAM01000002">
    <property type="protein sequence ID" value="TDS77081.1"/>
    <property type="molecule type" value="Genomic_DNA"/>
</dbReference>
<organism evidence="1 2">
    <name type="scientific">Amnibacterium kyonggiense</name>
    <dbReference type="NCBI Taxonomy" id="595671"/>
    <lineage>
        <taxon>Bacteria</taxon>
        <taxon>Bacillati</taxon>
        <taxon>Actinomycetota</taxon>
        <taxon>Actinomycetes</taxon>
        <taxon>Micrococcales</taxon>
        <taxon>Microbacteriaceae</taxon>
        <taxon>Amnibacterium</taxon>
    </lineage>
</organism>
<accession>A0A4R7FL06</accession>
<dbReference type="OrthoDB" id="2594539at2"/>
<dbReference type="AlphaFoldDB" id="A0A4R7FL06"/>
<evidence type="ECO:0000313" key="1">
    <source>
        <dbReference type="EMBL" id="TDS77081.1"/>
    </source>
</evidence>
<dbReference type="Proteomes" id="UP000295344">
    <property type="component" value="Unassembled WGS sequence"/>
</dbReference>
<protein>
    <recommendedName>
        <fullName evidence="3">Very-short-patch-repair endonuclease</fullName>
    </recommendedName>
</protein>